<dbReference type="InterPro" id="IPR007569">
    <property type="entry name" value="DUF559"/>
</dbReference>
<feature type="domain" description="DUF559" evidence="1">
    <location>
        <begin position="199"/>
        <end position="297"/>
    </location>
</feature>
<dbReference type="Proteomes" id="UP000614741">
    <property type="component" value="Unassembled WGS sequence"/>
</dbReference>
<evidence type="ECO:0000259" key="1">
    <source>
        <dbReference type="Pfam" id="PF04480"/>
    </source>
</evidence>
<sequence>MDMARAVDPTWTPPAAAARRGVFTRAEALAAGLTEDQVRHRIESGVWRRVCGAGLVLATTPPGPWLDAHAAVVTWPGATLALTSAALVHGMPVPDDGRVHVVVTGPRARRGRLVPHRHALTAADRIVLAGVDVTGRARTAVDCLGWLSRDGAARLLAWVGTRRILGADDLDGWVRTHPGHRGNAQRTWCAERLRSGALSVAEERLQDLLRGAGVAGWTANAPLLDTLGVPAVVDVWFADVRLVVEVDGRVAHGPDRFQGDRTRQNLLVRAGCTVLRYTWDDLTRRSDEVVAQILATLHRLRATR</sequence>
<protein>
    <recommendedName>
        <fullName evidence="1">DUF559 domain-containing protein</fullName>
    </recommendedName>
</protein>
<dbReference type="Gene3D" id="3.40.960.10">
    <property type="entry name" value="VSR Endonuclease"/>
    <property type="match status" value="1"/>
</dbReference>
<dbReference type="InterPro" id="IPR011335">
    <property type="entry name" value="Restrct_endonuc-II-like"/>
</dbReference>
<keyword evidence="3" id="KW-1185">Reference proteome</keyword>
<proteinExistence type="predicted"/>
<dbReference type="EMBL" id="BONP01000007">
    <property type="protein sequence ID" value="GIG39823.1"/>
    <property type="molecule type" value="Genomic_DNA"/>
</dbReference>
<organism evidence="2 3">
    <name type="scientific">Cellulomonas phragmiteti</name>
    <dbReference type="NCBI Taxonomy" id="478780"/>
    <lineage>
        <taxon>Bacteria</taxon>
        <taxon>Bacillati</taxon>
        <taxon>Actinomycetota</taxon>
        <taxon>Actinomycetes</taxon>
        <taxon>Micrococcales</taxon>
        <taxon>Cellulomonadaceae</taxon>
        <taxon>Cellulomonas</taxon>
    </lineage>
</organism>
<evidence type="ECO:0000313" key="3">
    <source>
        <dbReference type="Proteomes" id="UP000614741"/>
    </source>
</evidence>
<dbReference type="Pfam" id="PF04480">
    <property type="entry name" value="DUF559"/>
    <property type="match status" value="1"/>
</dbReference>
<evidence type="ECO:0000313" key="2">
    <source>
        <dbReference type="EMBL" id="GIG39823.1"/>
    </source>
</evidence>
<accession>A0ABQ4DKG3</accession>
<reference evidence="2 3" key="1">
    <citation type="submission" date="2021-01" db="EMBL/GenBank/DDBJ databases">
        <title>Whole genome shotgun sequence of Cellulomonas phragmiteti NBRC 110785.</title>
        <authorList>
            <person name="Komaki H."/>
            <person name="Tamura T."/>
        </authorList>
    </citation>
    <scope>NUCLEOTIDE SEQUENCE [LARGE SCALE GENOMIC DNA]</scope>
    <source>
        <strain evidence="2 3">NBRC 110785</strain>
    </source>
</reference>
<dbReference type="SUPFAM" id="SSF52980">
    <property type="entry name" value="Restriction endonuclease-like"/>
    <property type="match status" value="1"/>
</dbReference>
<gene>
    <name evidence="2" type="ORF">Cph01nite_15850</name>
</gene>
<name>A0ABQ4DKG3_9CELL</name>
<comment type="caution">
    <text evidence="2">The sequence shown here is derived from an EMBL/GenBank/DDBJ whole genome shotgun (WGS) entry which is preliminary data.</text>
</comment>